<evidence type="ECO:0000256" key="1">
    <source>
        <dbReference type="SAM" id="MobiDB-lite"/>
    </source>
</evidence>
<dbReference type="EMBL" id="UXUI01007765">
    <property type="protein sequence ID" value="VDD89355.1"/>
    <property type="molecule type" value="Genomic_DNA"/>
</dbReference>
<reference evidence="2 3" key="2">
    <citation type="submission" date="2018-10" db="EMBL/GenBank/DDBJ databases">
        <authorList>
            <consortium name="Pathogen Informatics"/>
        </authorList>
    </citation>
    <scope>NUCLEOTIDE SEQUENCE [LARGE SCALE GENOMIC DNA]</scope>
</reference>
<accession>A0A0N4V2Z4</accession>
<gene>
    <name evidence="2" type="ORF">EVEC_LOCUS4106</name>
</gene>
<evidence type="ECO:0000313" key="3">
    <source>
        <dbReference type="Proteomes" id="UP000274131"/>
    </source>
</evidence>
<dbReference type="Proteomes" id="UP000274131">
    <property type="component" value="Unassembled WGS sequence"/>
</dbReference>
<dbReference type="WBParaSite" id="EVEC_0000439801-mRNA-1">
    <property type="protein sequence ID" value="EVEC_0000439801-mRNA-1"/>
    <property type="gene ID" value="EVEC_0000439801"/>
</dbReference>
<evidence type="ECO:0000313" key="4">
    <source>
        <dbReference type="WBParaSite" id="EVEC_0000439801-mRNA-1"/>
    </source>
</evidence>
<feature type="compositionally biased region" description="Basic and acidic residues" evidence="1">
    <location>
        <begin position="154"/>
        <end position="176"/>
    </location>
</feature>
<organism evidence="4">
    <name type="scientific">Enterobius vermicularis</name>
    <name type="common">Human pinworm</name>
    <dbReference type="NCBI Taxonomy" id="51028"/>
    <lineage>
        <taxon>Eukaryota</taxon>
        <taxon>Metazoa</taxon>
        <taxon>Ecdysozoa</taxon>
        <taxon>Nematoda</taxon>
        <taxon>Chromadorea</taxon>
        <taxon>Rhabditida</taxon>
        <taxon>Spirurina</taxon>
        <taxon>Oxyuridomorpha</taxon>
        <taxon>Oxyuroidea</taxon>
        <taxon>Oxyuridae</taxon>
        <taxon>Enterobius</taxon>
    </lineage>
</organism>
<evidence type="ECO:0000313" key="2">
    <source>
        <dbReference type="EMBL" id="VDD89355.1"/>
    </source>
</evidence>
<feature type="region of interest" description="Disordered" evidence="1">
    <location>
        <begin position="146"/>
        <end position="176"/>
    </location>
</feature>
<sequence length="176" mass="20331">MATEFYQQKNPYYVRYSGYMKYPYSDYKQPFMSYYSKSLGPIGGMAEDRNNRDRYSHFRVEYPGIMNPVENGDLVRGYQRAYSGWNSQPIQAVFRNDPPVAPDNYDLLTTLSPSRTTVADYSISNSRISVVPGVENMVENMNRLSEIAGQPESDSERETEKHSNTVNDQRDERKTS</sequence>
<dbReference type="OrthoDB" id="5877505at2759"/>
<keyword evidence="3" id="KW-1185">Reference proteome</keyword>
<dbReference type="AlphaFoldDB" id="A0A0N4V2Z4"/>
<proteinExistence type="predicted"/>
<reference evidence="4" key="1">
    <citation type="submission" date="2017-02" db="UniProtKB">
        <authorList>
            <consortium name="WormBaseParasite"/>
        </authorList>
    </citation>
    <scope>IDENTIFICATION</scope>
</reference>
<name>A0A0N4V2Z4_ENTVE</name>
<protein>
    <submittedName>
        <fullName evidence="2 4">Uncharacterized protein</fullName>
    </submittedName>
</protein>